<dbReference type="InterPro" id="IPR018957">
    <property type="entry name" value="Znf_C3HC4_RING-type"/>
</dbReference>
<evidence type="ECO:0000256" key="8">
    <source>
        <dbReference type="ARBA" id="ARBA00022833"/>
    </source>
</evidence>
<keyword evidence="10 11" id="KW-0175">Coiled coil</keyword>
<organism evidence="13 14">
    <name type="scientific">Octopus vulgaris</name>
    <name type="common">Common octopus</name>
    <dbReference type="NCBI Taxonomy" id="6645"/>
    <lineage>
        <taxon>Eukaryota</taxon>
        <taxon>Metazoa</taxon>
        <taxon>Spiralia</taxon>
        <taxon>Lophotrochozoa</taxon>
        <taxon>Mollusca</taxon>
        <taxon>Cephalopoda</taxon>
        <taxon>Coleoidea</taxon>
        <taxon>Octopodiformes</taxon>
        <taxon>Octopoda</taxon>
        <taxon>Incirrata</taxon>
        <taxon>Octopodidae</taxon>
        <taxon>Octopus</taxon>
    </lineage>
</organism>
<evidence type="ECO:0000256" key="6">
    <source>
        <dbReference type="ARBA" id="ARBA00022737"/>
    </source>
</evidence>
<dbReference type="SUPFAM" id="SSF57850">
    <property type="entry name" value="RING/U-box"/>
    <property type="match status" value="1"/>
</dbReference>
<keyword evidence="9" id="KW-0832">Ubl conjugation</keyword>
<dbReference type="InterPro" id="IPR017907">
    <property type="entry name" value="Znf_RING_CS"/>
</dbReference>
<keyword evidence="2" id="KW-0963">Cytoplasm</keyword>
<keyword evidence="7" id="KW-0863">Zinc-finger</keyword>
<dbReference type="InterPro" id="IPR013083">
    <property type="entry name" value="Znf_RING/FYVE/PHD"/>
</dbReference>
<dbReference type="Pfam" id="PF21355">
    <property type="entry name" value="TRAF-mep_MATH"/>
    <property type="match status" value="1"/>
</dbReference>
<gene>
    <name evidence="13" type="ORF">OCTVUL_1B026840</name>
</gene>
<evidence type="ECO:0000256" key="7">
    <source>
        <dbReference type="ARBA" id="ARBA00022771"/>
    </source>
</evidence>
<dbReference type="GO" id="GO:0007165">
    <property type="term" value="P:signal transduction"/>
    <property type="evidence" value="ECO:0007669"/>
    <property type="project" value="InterPro"/>
</dbReference>
<dbReference type="GO" id="GO:0043122">
    <property type="term" value="P:regulation of canonical NF-kappaB signal transduction"/>
    <property type="evidence" value="ECO:0007669"/>
    <property type="project" value="TreeGrafter"/>
</dbReference>
<evidence type="ECO:0000259" key="12">
    <source>
        <dbReference type="SMART" id="SM00061"/>
    </source>
</evidence>
<name>A0AA36FGQ6_OCTVU</name>
<dbReference type="Pfam" id="PF02176">
    <property type="entry name" value="zf-TRAF"/>
    <property type="match status" value="1"/>
</dbReference>
<dbReference type="PANTHER" id="PTHR10131">
    <property type="entry name" value="TNF RECEPTOR ASSOCIATED FACTOR"/>
    <property type="match status" value="1"/>
</dbReference>
<reference evidence="13" key="1">
    <citation type="submission" date="2023-08" db="EMBL/GenBank/DDBJ databases">
        <authorList>
            <person name="Alioto T."/>
            <person name="Alioto T."/>
            <person name="Gomez Garrido J."/>
        </authorList>
    </citation>
    <scope>NUCLEOTIDE SEQUENCE</scope>
</reference>
<protein>
    <submittedName>
        <fullName evidence="13">TNF receptor-associated factor 3-like</fullName>
    </submittedName>
</protein>
<evidence type="ECO:0000256" key="10">
    <source>
        <dbReference type="ARBA" id="ARBA00023054"/>
    </source>
</evidence>
<sequence>MCLKSTSSLLQVYLKSASVGCIKEQDVRRFIRFHVKVWLLYQSRNERQRFIKAVNRFLLSLTIPININSVVCEQLISLSIFPEMALSKPDPTPEFVDIEESYLCISCKNVLKNAMMTRCGHRICMECADNLLKNVDSVPCPANEEDCVTLRKFELHEDFSARRYINHQLVYCYNKCYGCPVKMLYKDLSDHSKHLNNCEYWQKKCSNTGCTWTGCLQEKEQHIETCPFQIIKCEDCDSSIRRSDKTSHAEECLNKMVSCDYCQKECVQSQLSAHWKECAEVPKDCLFRNFGCKFTGNETEMKEHQNGSCNTHLEMMARHITEMDTTITNLSQDIKDYSRTCQRLENLDKVMARTEEDIKSVQINFSTIETEFQKYSNTNFENKKKFVNLTEKLIVLDQDLQRLKEGTDKQVQILKSKESITDMTTIQNLSTLIDQLLTQVTSIDRQIGLHDMRIEEMNSKLTSVTHPNYDAEVLMKISNYSRWKSALKTSKTSFIYSEPFYSSKYGYKMCAKVYLNGDGIGKGTHLSFYFTIMKGEYDNILTWPFKHKVTLTVLDQFGGDKNYSDRFLPDPNSKSFHKPSSDYNIATGCPDFIPQTEVESYPFMKDDTIFLKASVDTTNLR</sequence>
<dbReference type="GO" id="GO:0008270">
    <property type="term" value="F:zinc ion binding"/>
    <property type="evidence" value="ECO:0007669"/>
    <property type="project" value="UniProtKB-KW"/>
</dbReference>
<dbReference type="InterPro" id="IPR008974">
    <property type="entry name" value="TRAF-like"/>
</dbReference>
<dbReference type="GO" id="GO:0005164">
    <property type="term" value="F:tumor necrosis factor receptor binding"/>
    <property type="evidence" value="ECO:0007669"/>
    <property type="project" value="TreeGrafter"/>
</dbReference>
<dbReference type="InterPro" id="IPR001293">
    <property type="entry name" value="Znf_TRAF"/>
</dbReference>
<evidence type="ECO:0000256" key="3">
    <source>
        <dbReference type="ARBA" id="ARBA00022499"/>
    </source>
</evidence>
<evidence type="ECO:0000256" key="11">
    <source>
        <dbReference type="SAM" id="Coils"/>
    </source>
</evidence>
<dbReference type="PROSITE" id="PS00518">
    <property type="entry name" value="ZF_RING_1"/>
    <property type="match status" value="1"/>
</dbReference>
<keyword evidence="14" id="KW-1185">Reference proteome</keyword>
<evidence type="ECO:0000256" key="2">
    <source>
        <dbReference type="ARBA" id="ARBA00022490"/>
    </source>
</evidence>
<evidence type="ECO:0000313" key="13">
    <source>
        <dbReference type="EMBL" id="CAI9737930.1"/>
    </source>
</evidence>
<evidence type="ECO:0000256" key="5">
    <source>
        <dbReference type="ARBA" id="ARBA00022723"/>
    </source>
</evidence>
<keyword evidence="6" id="KW-0677">Repeat</keyword>
<keyword evidence="5" id="KW-0479">Metal-binding</keyword>
<dbReference type="FunFam" id="2.60.210.10:FF:000001">
    <property type="entry name" value="TNF receptor-associated factor"/>
    <property type="match status" value="1"/>
</dbReference>
<dbReference type="AlphaFoldDB" id="A0AA36FGQ6"/>
<dbReference type="Gene3D" id="2.60.210.10">
    <property type="entry name" value="Apoptosis, Tumor Necrosis Factor Receptor Associated Protein 2, Chain A"/>
    <property type="match status" value="1"/>
</dbReference>
<feature type="domain" description="MATH" evidence="12">
    <location>
        <begin position="475"/>
        <end position="598"/>
    </location>
</feature>
<dbReference type="Proteomes" id="UP001162480">
    <property type="component" value="Chromosome 20"/>
</dbReference>
<dbReference type="GO" id="GO:0009898">
    <property type="term" value="C:cytoplasmic side of plasma membrane"/>
    <property type="evidence" value="ECO:0007669"/>
    <property type="project" value="TreeGrafter"/>
</dbReference>
<dbReference type="GO" id="GO:0006915">
    <property type="term" value="P:apoptotic process"/>
    <property type="evidence" value="ECO:0007669"/>
    <property type="project" value="UniProtKB-KW"/>
</dbReference>
<dbReference type="InterPro" id="IPR012227">
    <property type="entry name" value="TNF_rcpt-assoc_TRAF_met"/>
</dbReference>
<keyword evidence="3" id="KW-1017">Isopeptide bond</keyword>
<dbReference type="Pfam" id="PF00097">
    <property type="entry name" value="zf-C3HC4"/>
    <property type="match status" value="1"/>
</dbReference>
<accession>A0AA36FGQ6</accession>
<evidence type="ECO:0000256" key="4">
    <source>
        <dbReference type="ARBA" id="ARBA00022703"/>
    </source>
</evidence>
<proteinExistence type="predicted"/>
<dbReference type="SUPFAM" id="SSF49599">
    <property type="entry name" value="TRAF domain-like"/>
    <property type="match status" value="3"/>
</dbReference>
<dbReference type="InterPro" id="IPR002083">
    <property type="entry name" value="MATH/TRAF_dom"/>
</dbReference>
<comment type="subcellular location">
    <subcellularLocation>
        <location evidence="1">Cytoplasm</location>
    </subcellularLocation>
</comment>
<dbReference type="PIRSF" id="PIRSF015614">
    <property type="entry name" value="TRAF"/>
    <property type="match status" value="1"/>
</dbReference>
<dbReference type="SMART" id="SM00061">
    <property type="entry name" value="MATH"/>
    <property type="match status" value="1"/>
</dbReference>
<keyword evidence="4" id="KW-0053">Apoptosis</keyword>
<dbReference type="PANTHER" id="PTHR10131:SF153">
    <property type="entry name" value="RING-TYPE DOMAIN-CONTAINING PROTEIN"/>
    <property type="match status" value="1"/>
</dbReference>
<evidence type="ECO:0000256" key="1">
    <source>
        <dbReference type="ARBA" id="ARBA00004496"/>
    </source>
</evidence>
<dbReference type="InterPro" id="IPR049342">
    <property type="entry name" value="TRAF1-6_MATH_dom"/>
</dbReference>
<keyword evidence="8" id="KW-0862">Zinc</keyword>
<evidence type="ECO:0000313" key="14">
    <source>
        <dbReference type="Proteomes" id="UP001162480"/>
    </source>
</evidence>
<dbReference type="GO" id="GO:0042981">
    <property type="term" value="P:regulation of apoptotic process"/>
    <property type="evidence" value="ECO:0007669"/>
    <property type="project" value="InterPro"/>
</dbReference>
<dbReference type="EMBL" id="OX597833">
    <property type="protein sequence ID" value="CAI9737930.1"/>
    <property type="molecule type" value="Genomic_DNA"/>
</dbReference>
<dbReference type="Gene3D" id="3.30.40.10">
    <property type="entry name" value="Zinc/RING finger domain, C3HC4 (zinc finger)"/>
    <property type="match status" value="3"/>
</dbReference>
<evidence type="ECO:0000256" key="9">
    <source>
        <dbReference type="ARBA" id="ARBA00022843"/>
    </source>
</evidence>
<feature type="coiled-coil region" evidence="11">
    <location>
        <begin position="327"/>
        <end position="364"/>
    </location>
</feature>
<dbReference type="GO" id="GO:0005737">
    <property type="term" value="C:cytoplasm"/>
    <property type="evidence" value="ECO:0007669"/>
    <property type="project" value="UniProtKB-SubCell"/>
</dbReference>